<feature type="region of interest" description="Disordered" evidence="1">
    <location>
        <begin position="268"/>
        <end position="298"/>
    </location>
</feature>
<proteinExistence type="predicted"/>
<evidence type="ECO:0000313" key="3">
    <source>
        <dbReference type="EMBL" id="KAF2112119.1"/>
    </source>
</evidence>
<name>A0A6A5YY42_9PLEO</name>
<dbReference type="Proteomes" id="UP000799770">
    <property type="component" value="Unassembled WGS sequence"/>
</dbReference>
<organism evidence="3 4">
    <name type="scientific">Lophiotrema nucula</name>
    <dbReference type="NCBI Taxonomy" id="690887"/>
    <lineage>
        <taxon>Eukaryota</taxon>
        <taxon>Fungi</taxon>
        <taxon>Dikarya</taxon>
        <taxon>Ascomycota</taxon>
        <taxon>Pezizomycotina</taxon>
        <taxon>Dothideomycetes</taxon>
        <taxon>Pleosporomycetidae</taxon>
        <taxon>Pleosporales</taxon>
        <taxon>Lophiotremataceae</taxon>
        <taxon>Lophiotrema</taxon>
    </lineage>
</organism>
<dbReference type="AlphaFoldDB" id="A0A6A5YY42"/>
<keyword evidence="4" id="KW-1185">Reference proteome</keyword>
<dbReference type="OrthoDB" id="10608928at2759"/>
<evidence type="ECO:0000256" key="2">
    <source>
        <dbReference type="SAM" id="SignalP"/>
    </source>
</evidence>
<feature type="chain" id="PRO_5025440578" evidence="2">
    <location>
        <begin position="25"/>
        <end position="318"/>
    </location>
</feature>
<evidence type="ECO:0000256" key="1">
    <source>
        <dbReference type="SAM" id="MobiDB-lite"/>
    </source>
</evidence>
<gene>
    <name evidence="3" type="ORF">BDV96DRAFT_649482</name>
</gene>
<keyword evidence="2" id="KW-0732">Signal</keyword>
<evidence type="ECO:0000313" key="4">
    <source>
        <dbReference type="Proteomes" id="UP000799770"/>
    </source>
</evidence>
<dbReference type="EMBL" id="ML977332">
    <property type="protein sequence ID" value="KAF2112119.1"/>
    <property type="molecule type" value="Genomic_DNA"/>
</dbReference>
<protein>
    <submittedName>
        <fullName evidence="3">Uncharacterized protein</fullName>
    </submittedName>
</protein>
<accession>A0A6A5YY42</accession>
<feature type="signal peptide" evidence="2">
    <location>
        <begin position="1"/>
        <end position="24"/>
    </location>
</feature>
<reference evidence="3" key="1">
    <citation type="journal article" date="2020" name="Stud. Mycol.">
        <title>101 Dothideomycetes genomes: a test case for predicting lifestyles and emergence of pathogens.</title>
        <authorList>
            <person name="Haridas S."/>
            <person name="Albert R."/>
            <person name="Binder M."/>
            <person name="Bloem J."/>
            <person name="Labutti K."/>
            <person name="Salamov A."/>
            <person name="Andreopoulos B."/>
            <person name="Baker S."/>
            <person name="Barry K."/>
            <person name="Bills G."/>
            <person name="Bluhm B."/>
            <person name="Cannon C."/>
            <person name="Castanera R."/>
            <person name="Culley D."/>
            <person name="Daum C."/>
            <person name="Ezra D."/>
            <person name="Gonzalez J."/>
            <person name="Henrissat B."/>
            <person name="Kuo A."/>
            <person name="Liang C."/>
            <person name="Lipzen A."/>
            <person name="Lutzoni F."/>
            <person name="Magnuson J."/>
            <person name="Mondo S."/>
            <person name="Nolan M."/>
            <person name="Ohm R."/>
            <person name="Pangilinan J."/>
            <person name="Park H.-J."/>
            <person name="Ramirez L."/>
            <person name="Alfaro M."/>
            <person name="Sun H."/>
            <person name="Tritt A."/>
            <person name="Yoshinaga Y."/>
            <person name="Zwiers L.-H."/>
            <person name="Turgeon B."/>
            <person name="Goodwin S."/>
            <person name="Spatafora J."/>
            <person name="Crous P."/>
            <person name="Grigoriev I."/>
        </authorList>
    </citation>
    <scope>NUCLEOTIDE SEQUENCE</scope>
    <source>
        <strain evidence="3">CBS 627.86</strain>
    </source>
</reference>
<sequence>MSPNYKTSLGFIALLPLISSFASAETDPADSLLSVSFYGNGCHHLNDTNFDITGSAEIGSNNAFRGTWRTGLTATSGPKANVTQAFWIDTTGRDELNTTRLQDGCVHIYDNINRADWSKASNDNGDCSSLLGGPCLKAMNDAISNNILDPHSACDDLSIEMPKECTVLQGSGGDRRGFSSMFGPYKGDNGTCSTQQNEKGDKATFMTIFSQDSNSYADYANYDAMAQKPYVLINHNRFETKSGDSITPEMTVYNTDIVCMRNKDFAKDARVPDGMKPNTTPSGGAPAPTGSDKPGAASTLSASGWGLTGALAAMVFLS</sequence>